<evidence type="ECO:0000256" key="3">
    <source>
        <dbReference type="ARBA" id="ARBA00012925"/>
    </source>
</evidence>
<dbReference type="EC" id="4.2.1.1" evidence="3"/>
<keyword evidence="10" id="KW-1185">Reference proteome</keyword>
<comment type="catalytic activity">
    <reaction evidence="7">
        <text>hydrogencarbonate + H(+) = CO2 + H2O</text>
        <dbReference type="Rhea" id="RHEA:10748"/>
        <dbReference type="ChEBI" id="CHEBI:15377"/>
        <dbReference type="ChEBI" id="CHEBI:15378"/>
        <dbReference type="ChEBI" id="CHEBI:16526"/>
        <dbReference type="ChEBI" id="CHEBI:17544"/>
        <dbReference type="EC" id="4.2.1.1"/>
    </reaction>
</comment>
<dbReference type="SMART" id="SM01057">
    <property type="entry name" value="Carb_anhydrase"/>
    <property type="match status" value="1"/>
</dbReference>
<evidence type="ECO:0000256" key="6">
    <source>
        <dbReference type="ARBA" id="ARBA00023239"/>
    </source>
</evidence>
<comment type="similarity">
    <text evidence="2">Belongs to the alpha-carbonic anhydrase family.</text>
</comment>
<keyword evidence="6" id="KW-0456">Lyase</keyword>
<dbReference type="Gene3D" id="3.10.200.10">
    <property type="entry name" value="Alpha carbonic anhydrase"/>
    <property type="match status" value="1"/>
</dbReference>
<name>A0ABQ9H7M3_9NEOP</name>
<keyword evidence="5" id="KW-0862">Zinc</keyword>
<gene>
    <name evidence="9" type="ORF">PR048_016596</name>
</gene>
<evidence type="ECO:0000313" key="10">
    <source>
        <dbReference type="Proteomes" id="UP001159363"/>
    </source>
</evidence>
<evidence type="ECO:0000256" key="2">
    <source>
        <dbReference type="ARBA" id="ARBA00010718"/>
    </source>
</evidence>
<sequence length="234" mass="26964">MDPCYFQDDNARCHVSRATMQWYTNNNVRRLDWATQSPDLDPIEHLWDALDRRVYGSDNEVYSEIVAYLPKVSAPGSTVQLLRPVTLESLLPQNKHLYFTYHGSLTTPPCSEIVIWIDFKQPILLSHRQSPQGKRPTATGMDRRFTQGQGREMKMNTTVQRYYQRLPVGVAAFRRMQSDHGRLTQNFRPIQPLSGRLIQFNVADDMSSASVPGRHFSQAACLSFALFLCILLWR</sequence>
<dbReference type="Proteomes" id="UP001159363">
    <property type="component" value="Chromosome 5"/>
</dbReference>
<evidence type="ECO:0000256" key="5">
    <source>
        <dbReference type="ARBA" id="ARBA00022833"/>
    </source>
</evidence>
<evidence type="ECO:0000256" key="4">
    <source>
        <dbReference type="ARBA" id="ARBA00022723"/>
    </source>
</evidence>
<keyword evidence="4" id="KW-0479">Metal-binding</keyword>
<dbReference type="InterPro" id="IPR001148">
    <property type="entry name" value="CA_dom"/>
</dbReference>
<evidence type="ECO:0000256" key="1">
    <source>
        <dbReference type="ARBA" id="ARBA00001947"/>
    </source>
</evidence>
<evidence type="ECO:0000313" key="9">
    <source>
        <dbReference type="EMBL" id="KAJ8880133.1"/>
    </source>
</evidence>
<dbReference type="Pfam" id="PF00194">
    <property type="entry name" value="Carb_anhydrase"/>
    <property type="match status" value="1"/>
</dbReference>
<dbReference type="InterPro" id="IPR036398">
    <property type="entry name" value="CA_dom_sf"/>
</dbReference>
<dbReference type="PANTHER" id="PTHR18952:SF141">
    <property type="entry name" value="CARBONIC ANHYDRASE"/>
    <property type="match status" value="1"/>
</dbReference>
<dbReference type="PANTHER" id="PTHR18952">
    <property type="entry name" value="CARBONIC ANHYDRASE"/>
    <property type="match status" value="1"/>
</dbReference>
<accession>A0ABQ9H7M3</accession>
<evidence type="ECO:0000256" key="7">
    <source>
        <dbReference type="ARBA" id="ARBA00048348"/>
    </source>
</evidence>
<evidence type="ECO:0000259" key="8">
    <source>
        <dbReference type="PROSITE" id="PS51144"/>
    </source>
</evidence>
<organism evidence="9 10">
    <name type="scientific">Dryococelus australis</name>
    <dbReference type="NCBI Taxonomy" id="614101"/>
    <lineage>
        <taxon>Eukaryota</taxon>
        <taxon>Metazoa</taxon>
        <taxon>Ecdysozoa</taxon>
        <taxon>Arthropoda</taxon>
        <taxon>Hexapoda</taxon>
        <taxon>Insecta</taxon>
        <taxon>Pterygota</taxon>
        <taxon>Neoptera</taxon>
        <taxon>Polyneoptera</taxon>
        <taxon>Phasmatodea</taxon>
        <taxon>Verophasmatodea</taxon>
        <taxon>Anareolatae</taxon>
        <taxon>Phasmatidae</taxon>
        <taxon>Eurycanthinae</taxon>
        <taxon>Dryococelus</taxon>
    </lineage>
</organism>
<comment type="caution">
    <text evidence="9">The sequence shown here is derived from an EMBL/GenBank/DDBJ whole genome shotgun (WGS) entry which is preliminary data.</text>
</comment>
<protein>
    <recommendedName>
        <fullName evidence="3">carbonic anhydrase</fullName>
        <ecNumber evidence="3">4.2.1.1</ecNumber>
    </recommendedName>
</protein>
<dbReference type="SUPFAM" id="SSF51069">
    <property type="entry name" value="Carbonic anhydrase"/>
    <property type="match status" value="1"/>
</dbReference>
<comment type="cofactor">
    <cofactor evidence="1">
        <name>Zn(2+)</name>
        <dbReference type="ChEBI" id="CHEBI:29105"/>
    </cofactor>
</comment>
<dbReference type="InterPro" id="IPR023561">
    <property type="entry name" value="Carbonic_anhydrase_a-class"/>
</dbReference>
<feature type="domain" description="Alpha-carbonic anhydrase" evidence="8">
    <location>
        <begin position="1"/>
        <end position="202"/>
    </location>
</feature>
<dbReference type="EMBL" id="JARBHB010000006">
    <property type="protein sequence ID" value="KAJ8880133.1"/>
    <property type="molecule type" value="Genomic_DNA"/>
</dbReference>
<dbReference type="PROSITE" id="PS51144">
    <property type="entry name" value="ALPHA_CA_2"/>
    <property type="match status" value="1"/>
</dbReference>
<proteinExistence type="inferred from homology"/>
<reference evidence="9 10" key="1">
    <citation type="submission" date="2023-02" db="EMBL/GenBank/DDBJ databases">
        <title>LHISI_Scaffold_Assembly.</title>
        <authorList>
            <person name="Stuart O.P."/>
            <person name="Cleave R."/>
            <person name="Magrath M.J.L."/>
            <person name="Mikheyev A.S."/>
        </authorList>
    </citation>
    <scope>NUCLEOTIDE SEQUENCE [LARGE SCALE GENOMIC DNA]</scope>
    <source>
        <strain evidence="9">Daus_M_001</strain>
        <tissue evidence="9">Leg muscle</tissue>
    </source>
</reference>